<dbReference type="Proteomes" id="UP001216907">
    <property type="component" value="Unassembled WGS sequence"/>
</dbReference>
<dbReference type="InterPro" id="IPR010144">
    <property type="entry name" value="CRISPR-assoc_prot_Csd1-typ"/>
</dbReference>
<evidence type="ECO:0000313" key="1">
    <source>
        <dbReference type="EMBL" id="MDG3002828.1"/>
    </source>
</evidence>
<accession>A0ABT6F5G2</accession>
<dbReference type="NCBIfam" id="TIGR01863">
    <property type="entry name" value="cas_Csd1"/>
    <property type="match status" value="1"/>
</dbReference>
<dbReference type="Pfam" id="PF09709">
    <property type="entry name" value="Cas_Csd1"/>
    <property type="match status" value="1"/>
</dbReference>
<proteinExistence type="predicted"/>
<protein>
    <submittedName>
        <fullName evidence="1">Type I-C CRISPR-associated protein Cas8c/Csd1</fullName>
    </submittedName>
</protein>
<name>A0ABT6F5G2_9BACT</name>
<keyword evidence="2" id="KW-1185">Reference proteome</keyword>
<gene>
    <name evidence="1" type="primary">cas8c</name>
    <name evidence="1" type="ORF">PZE19_03530</name>
</gene>
<sequence length="599" mass="65891">MILKELADLARREGLLEDPDYEPKPVRWTIDIGLGGKFLDAPETQGPMDAKGKTRPKVFQVPRTRPRTSGSAANFMVDKPEYVLGFDPDENPKKHGKLAGHRSLFREYVEEGLAFASEDPGMSALLCFLRDDVAVGQAIAKLRGPAVSNDLIAFRYIAGGENNLIHHRDAVRTAWKAMRNPSERTNKSLPACLVCGLAAAPVDVHPQIKRIPGGTTSGIALVSANSSAFDSLGLSITDGAPVCRPCSEAYGTALNRLFHPAYTTPKGETLSRRTFRLSDDTAVVYWASGADEHKFVDEFGDLDFVDPAKAGSLFEAVLKGEGALLRDATPFHALIISGGQGRAILRSYFQSTVGDVATRLREYFDDVEIVRRFENTSRWPALSWLVRSLAQQGKFENVDADLARRVFLAILDGNPFPPTVLAAAVRRIRAEREDPKRGKQKHSRERLALVRATLNRRYRNDDPRIKSLISKEVSVMLDPECNNNAYCLGRLLAVLEKLQGDAIGTSGASIVDRFYGAASATPAVVFATLLRKAQHHQAKLAGAFYPRLIQEILDLLPAEAFPSTLTLEEQGLFALGYYHEKADLWRSKPKPEVVAATTE</sequence>
<comment type="caution">
    <text evidence="1">The sequence shown here is derived from an EMBL/GenBank/DDBJ whole genome shotgun (WGS) entry which is preliminary data.</text>
</comment>
<evidence type="ECO:0000313" key="2">
    <source>
        <dbReference type="Proteomes" id="UP001216907"/>
    </source>
</evidence>
<organism evidence="1 2">
    <name type="scientific">Paludisphaera mucosa</name>
    <dbReference type="NCBI Taxonomy" id="3030827"/>
    <lineage>
        <taxon>Bacteria</taxon>
        <taxon>Pseudomonadati</taxon>
        <taxon>Planctomycetota</taxon>
        <taxon>Planctomycetia</taxon>
        <taxon>Isosphaerales</taxon>
        <taxon>Isosphaeraceae</taxon>
        <taxon>Paludisphaera</taxon>
    </lineage>
</organism>
<dbReference type="RefSeq" id="WP_277859191.1">
    <property type="nucleotide sequence ID" value="NZ_JARRAG010000001.1"/>
</dbReference>
<dbReference type="EMBL" id="JARRAG010000001">
    <property type="protein sequence ID" value="MDG3002828.1"/>
    <property type="molecule type" value="Genomic_DNA"/>
</dbReference>
<reference evidence="1 2" key="1">
    <citation type="submission" date="2023-03" db="EMBL/GenBank/DDBJ databases">
        <title>Paludisphaera mucosa sp. nov. a novel planctomycete from northern fen.</title>
        <authorList>
            <person name="Ivanova A."/>
        </authorList>
    </citation>
    <scope>NUCLEOTIDE SEQUENCE [LARGE SCALE GENOMIC DNA]</scope>
    <source>
        <strain evidence="1 2">Pla2</strain>
    </source>
</reference>